<dbReference type="RefSeq" id="WP_190900283.1">
    <property type="nucleotide sequence ID" value="NZ_AP023439.1"/>
</dbReference>
<feature type="region of interest" description="Disordered" evidence="1">
    <location>
        <begin position="106"/>
        <end position="130"/>
    </location>
</feature>
<name>A0A7G1NF00_9ACTN</name>
<dbReference type="Proteomes" id="UP000516373">
    <property type="component" value="Chromosome"/>
</dbReference>
<evidence type="ECO:0000313" key="3">
    <source>
        <dbReference type="Proteomes" id="UP000516373"/>
    </source>
</evidence>
<dbReference type="KEGG" id="stui:GCM10017668_31740"/>
<evidence type="ECO:0000256" key="1">
    <source>
        <dbReference type="SAM" id="MobiDB-lite"/>
    </source>
</evidence>
<dbReference type="EMBL" id="AP023439">
    <property type="protein sequence ID" value="BCL21331.1"/>
    <property type="molecule type" value="Genomic_DNA"/>
</dbReference>
<evidence type="ECO:0000313" key="2">
    <source>
        <dbReference type="EMBL" id="BCL21331.1"/>
    </source>
</evidence>
<sequence length="130" mass="14353">MGASRAAPFNADEIRRRCEEVLWSPGGQPDEQRASLQEMEGYVRRLAPMLARLVPRMQEGMQGTARIVLRHSGELLEEKAPSADPATRLYDAGVNARALLGLLERPGELTPVPETPVRASNRTRTAAQQH</sequence>
<accession>A0A7G1NF00</accession>
<gene>
    <name evidence="2" type="ORF">GCM10017668_31740</name>
</gene>
<proteinExistence type="predicted"/>
<feature type="compositionally biased region" description="Polar residues" evidence="1">
    <location>
        <begin position="118"/>
        <end position="130"/>
    </location>
</feature>
<organism evidence="2 3">
    <name type="scientific">Streptomyces tuirus</name>
    <dbReference type="NCBI Taxonomy" id="68278"/>
    <lineage>
        <taxon>Bacteria</taxon>
        <taxon>Bacillati</taxon>
        <taxon>Actinomycetota</taxon>
        <taxon>Actinomycetes</taxon>
        <taxon>Kitasatosporales</taxon>
        <taxon>Streptomycetaceae</taxon>
        <taxon>Streptomyces</taxon>
    </lineage>
</organism>
<reference evidence="2 3" key="1">
    <citation type="journal article" date="2014" name="Int. J. Syst. Evol. Microbiol.">
        <title>Complete genome sequence of Corynebacterium casei LMG S-19264T (=DSM 44701T), isolated from a smear-ripened cheese.</title>
        <authorList>
            <consortium name="US DOE Joint Genome Institute (JGI-PGF)"/>
            <person name="Walter F."/>
            <person name="Albersmeier A."/>
            <person name="Kalinowski J."/>
            <person name="Ruckert C."/>
        </authorList>
    </citation>
    <scope>NUCLEOTIDE SEQUENCE [LARGE SCALE GENOMIC DNA]</scope>
    <source>
        <strain evidence="2 3">JCM 4255</strain>
    </source>
</reference>
<protein>
    <submittedName>
        <fullName evidence="2">Uncharacterized protein</fullName>
    </submittedName>
</protein>
<dbReference type="AlphaFoldDB" id="A0A7G1NF00"/>